<accession>A0A163ITR1</accession>
<dbReference type="OMA" id="TTHIWLV"/>
<evidence type="ECO:0000313" key="4">
    <source>
        <dbReference type="Proteomes" id="UP000078561"/>
    </source>
</evidence>
<name>A0A163ITR1_ABSGL</name>
<dbReference type="InterPro" id="IPR050300">
    <property type="entry name" value="GDXG_lipolytic_enzyme"/>
</dbReference>
<dbReference type="SUPFAM" id="SSF53474">
    <property type="entry name" value="alpha/beta-Hydrolases"/>
    <property type="match status" value="1"/>
</dbReference>
<dbReference type="Proteomes" id="UP000078561">
    <property type="component" value="Unassembled WGS sequence"/>
</dbReference>
<keyword evidence="1" id="KW-0378">Hydrolase</keyword>
<dbReference type="InParanoid" id="A0A163ITR1"/>
<gene>
    <name evidence="3" type="primary">ABSGL_00588.1 scaffold 832</name>
</gene>
<protein>
    <recommendedName>
        <fullName evidence="2">Alpha/beta hydrolase fold-3 domain-containing protein</fullName>
    </recommendedName>
</protein>
<sequence>MIIPAVSYLAGAFVLVLFGTRNGRALLRDNFMNTMRTCALKIPYSIRLVIFRMCFNLPLPITKRILEVLTAPQGIQKTYIQQKNISSLTTAHWIGSGVANLPLAEVESTAADQDLIVMLIHGGGFTVGNSTMYMSTMTAMLKRMKERHNRNARILSVDYPLALTHPYPHAPNACFEAYQYLVHTLSVSPSRIIIMGDSAGGNMVANLLLRLCEQRRDPSLPPLPQPAGGVMVSPWVTLHDDSPTYITNKKYDISTGPQLNHHVSYYLPDDLTRKEMLNNPLVSPVLGSYTDVVCPLLVTYSDHELFQYDAMRFVERARQDNVKVDVICRQHQPHVWIMEPMVSTTLDVWQEDVAKVTDWIVGCI</sequence>
<dbReference type="InterPro" id="IPR029058">
    <property type="entry name" value="AB_hydrolase_fold"/>
</dbReference>
<dbReference type="Gene3D" id="3.40.50.1820">
    <property type="entry name" value="alpha/beta hydrolase"/>
    <property type="match status" value="1"/>
</dbReference>
<dbReference type="AlphaFoldDB" id="A0A163ITR1"/>
<feature type="domain" description="Alpha/beta hydrolase fold-3" evidence="2">
    <location>
        <begin position="117"/>
        <end position="337"/>
    </location>
</feature>
<dbReference type="EMBL" id="LT550270">
    <property type="protein sequence ID" value="SAL95270.1"/>
    <property type="molecule type" value="Genomic_DNA"/>
</dbReference>
<dbReference type="STRING" id="4829.A0A163ITR1"/>
<dbReference type="Pfam" id="PF07859">
    <property type="entry name" value="Abhydrolase_3"/>
    <property type="match status" value="1"/>
</dbReference>
<keyword evidence="4" id="KW-1185">Reference proteome</keyword>
<evidence type="ECO:0000259" key="2">
    <source>
        <dbReference type="Pfam" id="PF07859"/>
    </source>
</evidence>
<reference evidence="3" key="1">
    <citation type="submission" date="2016-04" db="EMBL/GenBank/DDBJ databases">
        <authorList>
            <person name="Evans L.H."/>
            <person name="Alamgir A."/>
            <person name="Owens N."/>
            <person name="Weber N.D."/>
            <person name="Virtaneva K."/>
            <person name="Barbian K."/>
            <person name="Babar A."/>
            <person name="Rosenke K."/>
        </authorList>
    </citation>
    <scope>NUCLEOTIDE SEQUENCE [LARGE SCALE GENOMIC DNA]</scope>
    <source>
        <strain evidence="3">CBS 101.48</strain>
    </source>
</reference>
<dbReference type="OrthoDB" id="408631at2759"/>
<dbReference type="GO" id="GO:0016787">
    <property type="term" value="F:hydrolase activity"/>
    <property type="evidence" value="ECO:0007669"/>
    <property type="project" value="UniProtKB-KW"/>
</dbReference>
<evidence type="ECO:0000313" key="3">
    <source>
        <dbReference type="EMBL" id="SAL95270.1"/>
    </source>
</evidence>
<dbReference type="FunCoup" id="A0A163ITR1">
    <property type="interactions" value="23"/>
</dbReference>
<evidence type="ECO:0000256" key="1">
    <source>
        <dbReference type="ARBA" id="ARBA00022801"/>
    </source>
</evidence>
<dbReference type="InterPro" id="IPR013094">
    <property type="entry name" value="AB_hydrolase_3"/>
</dbReference>
<proteinExistence type="predicted"/>
<dbReference type="PANTHER" id="PTHR48081">
    <property type="entry name" value="AB HYDROLASE SUPERFAMILY PROTEIN C4A8.06C"/>
    <property type="match status" value="1"/>
</dbReference>
<dbReference type="PANTHER" id="PTHR48081:SF8">
    <property type="entry name" value="ALPHA_BETA HYDROLASE FOLD-3 DOMAIN-CONTAINING PROTEIN-RELATED"/>
    <property type="match status" value="1"/>
</dbReference>
<organism evidence="3">
    <name type="scientific">Absidia glauca</name>
    <name type="common">Pin mould</name>
    <dbReference type="NCBI Taxonomy" id="4829"/>
    <lineage>
        <taxon>Eukaryota</taxon>
        <taxon>Fungi</taxon>
        <taxon>Fungi incertae sedis</taxon>
        <taxon>Mucoromycota</taxon>
        <taxon>Mucoromycotina</taxon>
        <taxon>Mucoromycetes</taxon>
        <taxon>Mucorales</taxon>
        <taxon>Cunninghamellaceae</taxon>
        <taxon>Absidia</taxon>
    </lineage>
</organism>